<evidence type="ECO:0000256" key="12">
    <source>
        <dbReference type="ARBA" id="ARBA00024143"/>
    </source>
</evidence>
<name>A0A0S4KET9_BODSA</name>
<keyword evidence="18" id="KW-1185">Reference proteome</keyword>
<evidence type="ECO:0000256" key="8">
    <source>
        <dbReference type="ARBA" id="ARBA00022792"/>
    </source>
</evidence>
<keyword evidence="5" id="KW-0050">Antiport</keyword>
<evidence type="ECO:0000313" key="17">
    <source>
        <dbReference type="EMBL" id="CUI14187.1"/>
    </source>
</evidence>
<evidence type="ECO:0000256" key="15">
    <source>
        <dbReference type="RuleBase" id="RU000488"/>
    </source>
</evidence>
<comment type="caution">
    <text evidence="16">Lacks conserved residue(s) required for the propagation of feature annotation.</text>
</comment>
<keyword evidence="4 15" id="KW-0813">Transport</keyword>
<keyword evidence="11 14" id="KW-0472">Membrane</keyword>
<dbReference type="PANTHER" id="PTHR45635:SF14">
    <property type="entry name" value="ADP_ATP TRANSLOCASE"/>
    <property type="match status" value="1"/>
</dbReference>
<organism evidence="17 18">
    <name type="scientific">Bodo saltans</name>
    <name type="common">Flagellated protozoan</name>
    <dbReference type="NCBI Taxonomy" id="75058"/>
    <lineage>
        <taxon>Eukaryota</taxon>
        <taxon>Discoba</taxon>
        <taxon>Euglenozoa</taxon>
        <taxon>Kinetoplastea</taxon>
        <taxon>Metakinetoplastina</taxon>
        <taxon>Eubodonida</taxon>
        <taxon>Bodonidae</taxon>
        <taxon>Bodo</taxon>
    </lineage>
</organism>
<dbReference type="SUPFAM" id="SSF103506">
    <property type="entry name" value="Mitochondrial carrier"/>
    <property type="match status" value="1"/>
</dbReference>
<evidence type="ECO:0000256" key="2">
    <source>
        <dbReference type="ARBA" id="ARBA00006375"/>
    </source>
</evidence>
<dbReference type="PANTHER" id="PTHR45635">
    <property type="entry name" value="ADP,ATP CARRIER PROTEIN 1-RELATED-RELATED"/>
    <property type="match status" value="1"/>
</dbReference>
<evidence type="ECO:0000256" key="4">
    <source>
        <dbReference type="ARBA" id="ARBA00022448"/>
    </source>
</evidence>
<keyword evidence="9 16" id="KW-1133">Transmembrane helix</keyword>
<evidence type="ECO:0000256" key="7">
    <source>
        <dbReference type="ARBA" id="ARBA00022737"/>
    </source>
</evidence>
<evidence type="ECO:0000313" key="18">
    <source>
        <dbReference type="Proteomes" id="UP000051952"/>
    </source>
</evidence>
<gene>
    <name evidence="17" type="ORF">BSAL_76880</name>
</gene>
<dbReference type="InterPro" id="IPR002067">
    <property type="entry name" value="MCP"/>
</dbReference>
<keyword evidence="7" id="KW-0677">Repeat</keyword>
<dbReference type="Pfam" id="PF00153">
    <property type="entry name" value="Mito_carr"/>
    <property type="match status" value="2"/>
</dbReference>
<evidence type="ECO:0000256" key="16">
    <source>
        <dbReference type="RuleBase" id="RU368008"/>
    </source>
</evidence>
<feature type="non-terminal residue" evidence="17">
    <location>
        <position position="1"/>
    </location>
</feature>
<dbReference type="InterPro" id="IPR002113">
    <property type="entry name" value="ADT_euk_type"/>
</dbReference>
<keyword evidence="6 14" id="KW-0812">Transmembrane</keyword>
<evidence type="ECO:0000256" key="9">
    <source>
        <dbReference type="ARBA" id="ARBA00022989"/>
    </source>
</evidence>
<dbReference type="EMBL" id="CYKH01000731">
    <property type="protein sequence ID" value="CUI14187.1"/>
    <property type="molecule type" value="Genomic_DNA"/>
</dbReference>
<dbReference type="GO" id="GO:0005471">
    <property type="term" value="F:ATP:ADP antiporter activity"/>
    <property type="evidence" value="ECO:0007669"/>
    <property type="project" value="UniProtKB-UniRule"/>
</dbReference>
<comment type="subcellular location">
    <subcellularLocation>
        <location evidence="16">Membrane</location>
        <topology evidence="16">Multi-pass membrane protein</topology>
    </subcellularLocation>
    <subcellularLocation>
        <location evidence="1">Mitochondrion inner membrane</location>
        <topology evidence="1">Multi-pass membrane protein</topology>
    </subcellularLocation>
</comment>
<proteinExistence type="inferred from homology"/>
<dbReference type="VEuPathDB" id="TriTrypDB:BSAL_76880"/>
<comment type="function">
    <text evidence="16">Catalyzes the exchange of ADP and ATP across the membrane.</text>
</comment>
<dbReference type="InterPro" id="IPR023395">
    <property type="entry name" value="MCP_dom_sf"/>
</dbReference>
<evidence type="ECO:0000256" key="3">
    <source>
        <dbReference type="ARBA" id="ARBA00011245"/>
    </source>
</evidence>
<keyword evidence="8" id="KW-0999">Mitochondrion inner membrane</keyword>
<evidence type="ECO:0000256" key="5">
    <source>
        <dbReference type="ARBA" id="ARBA00022449"/>
    </source>
</evidence>
<dbReference type="GO" id="GO:1990544">
    <property type="term" value="P:mitochondrial ATP transmembrane transport"/>
    <property type="evidence" value="ECO:0007669"/>
    <property type="project" value="InterPro"/>
</dbReference>
<feature type="repeat" description="Solcar" evidence="14">
    <location>
        <begin position="73"/>
        <end position="160"/>
    </location>
</feature>
<feature type="transmembrane region" description="Helical" evidence="16">
    <location>
        <begin position="39"/>
        <end position="59"/>
    </location>
</feature>
<feature type="transmembrane region" description="Helical" evidence="16">
    <location>
        <begin position="79"/>
        <end position="96"/>
    </location>
</feature>
<evidence type="ECO:0000256" key="11">
    <source>
        <dbReference type="ARBA" id="ARBA00023136"/>
    </source>
</evidence>
<comment type="subunit">
    <text evidence="3 16">Monomer.</text>
</comment>
<keyword evidence="10" id="KW-0496">Mitochondrion</keyword>
<comment type="function">
    <text evidence="13">ADP:ATP antiporter that mediates import of ADP into the mitochondrial matrix for ATP synthesis, and export of ATP out to fuel the cell. Cycles between the cytoplasmic-open state (c-state) and the matrix-open state (m-state): operates by the alternating access mechanism with a single substrate-binding site intermittently exposed to either the cytosolic (c-state) or matrix (m-state) side of the inner mitochondrial membrane.</text>
</comment>
<evidence type="ECO:0000256" key="6">
    <source>
        <dbReference type="ARBA" id="ARBA00022692"/>
    </source>
</evidence>
<dbReference type="Gene3D" id="1.50.40.10">
    <property type="entry name" value="Mitochondrial carrier domain"/>
    <property type="match status" value="1"/>
</dbReference>
<dbReference type="OrthoDB" id="270584at2759"/>
<evidence type="ECO:0000256" key="10">
    <source>
        <dbReference type="ARBA" id="ARBA00023128"/>
    </source>
</evidence>
<evidence type="ECO:0000256" key="14">
    <source>
        <dbReference type="PROSITE-ProRule" id="PRU00282"/>
    </source>
</evidence>
<accession>A0A0S4KET9</accession>
<comment type="similarity">
    <text evidence="2 15">Belongs to the mitochondrial carrier (TC 2.A.29) family.</text>
</comment>
<feature type="repeat" description="Solcar" evidence="14">
    <location>
        <begin position="1"/>
        <end position="69"/>
    </location>
</feature>
<dbReference type="GO" id="GO:0005743">
    <property type="term" value="C:mitochondrial inner membrane"/>
    <property type="evidence" value="ECO:0007669"/>
    <property type="project" value="UniProtKB-SubCell"/>
</dbReference>
<dbReference type="PROSITE" id="PS50920">
    <property type="entry name" value="SOLCAR"/>
    <property type="match status" value="2"/>
</dbReference>
<dbReference type="OMA" id="DYESECK"/>
<dbReference type="InterPro" id="IPR018108">
    <property type="entry name" value="MCP_transmembrane"/>
</dbReference>
<comment type="catalytic activity">
    <reaction evidence="12">
        <text>ADP(in) + ATP(out) = ADP(out) + ATP(in)</text>
        <dbReference type="Rhea" id="RHEA:34999"/>
        <dbReference type="ChEBI" id="CHEBI:30616"/>
        <dbReference type="ChEBI" id="CHEBI:456216"/>
    </reaction>
    <physiologicalReaction direction="left-to-right" evidence="12">
        <dbReference type="Rhea" id="RHEA:35000"/>
    </physiologicalReaction>
</comment>
<dbReference type="GO" id="GO:0140021">
    <property type="term" value="P:mitochondrial ADP transmembrane transport"/>
    <property type="evidence" value="ECO:0007669"/>
    <property type="project" value="InterPro"/>
</dbReference>
<sequence>VRVLIAEDVRTSRKSGNTHRKFSGSFDCFMSTLRKEGIAPLYLGFSIACCGVAIYRGLYFGLYTSLQRQMPFNNFLCNYMLGWVVAVTAGIASYPFDTVRRRMLMSSHSQNTYRNAWDCALKVSQREGPRALMRGAGAGVLRGCVGGGVLAGVDSLTWMHATLFSR</sequence>
<reference evidence="18" key="1">
    <citation type="submission" date="2015-09" db="EMBL/GenBank/DDBJ databases">
        <authorList>
            <consortium name="Pathogen Informatics"/>
        </authorList>
    </citation>
    <scope>NUCLEOTIDE SEQUENCE [LARGE SCALE GENOMIC DNA]</scope>
    <source>
        <strain evidence="18">Lake Konstanz</strain>
    </source>
</reference>
<dbReference type="AlphaFoldDB" id="A0A0S4KET9"/>
<evidence type="ECO:0000256" key="1">
    <source>
        <dbReference type="ARBA" id="ARBA00004448"/>
    </source>
</evidence>
<dbReference type="Proteomes" id="UP000051952">
    <property type="component" value="Unassembled WGS sequence"/>
</dbReference>
<evidence type="ECO:0000256" key="13">
    <source>
        <dbReference type="ARBA" id="ARBA00045250"/>
    </source>
</evidence>
<protein>
    <recommendedName>
        <fullName evidence="16">ADP/ATP translocase</fullName>
    </recommendedName>
    <alternativeName>
        <fullName evidence="16">ADP,ATP carrier protein</fullName>
    </alternativeName>
</protein>
<dbReference type="PRINTS" id="PR00926">
    <property type="entry name" value="MITOCARRIER"/>
</dbReference>